<protein>
    <submittedName>
        <fullName evidence="2">Uncharacterized protein</fullName>
    </submittedName>
</protein>
<sequence>MRPRKKNTVVTSEQSSRMDGTQNTKESEDFAIFRPYARRNRSRINRDGLQSSPKGIVKGRGGHGLSLPAHVASKDVKALTSEANNKHGKNIPCANTTKLATSNGDLPSKMVASDNQLNMELDGGDQATEETTNQSKTDVSESNVDVTVSKSLIDDLHKDHAQVEADKSAFNWVPMEPGLVAGKEQIVSTGFDVPLVKGATQAENETSYKYNQLNGFGDAKRDGENMPNELQNNSVAVGTKGLDSVSFSTQNCSSLYVNKDTDMCTNPENVDSNDKLMGQTSEKEESLNLAVGEMAKENNEIKAVDNGAVVLDTCRSVNQNHILNDSIVKVEEEIRYELQNEAQQSSHNLSVAERKVSAVPSDNSKSYKDNFSTSLPQGTMDNTLYEIPDTQYSLDNHVKVVDKAQEDSIMEEARIIEAKRKRIADLSVGSLSMENRQKSHWNFVLEEMACRAAEVLLKRKDANLGPKNCGYDSVGSQADGFLKNNNSELDMGTNKEQQHPGNDHELVIRSYALRFLKYNSSSVPSRQVDAPATLDRISDPGIMDSSWDEHLTEESLFYAVPSGATETYRRSIESYLVQTESYGPYNFKSGFGYGDFVYDKDEGETSTYLLPGAFEGGKSSKLNQKRGTNSLKFMKSYPARSYNVGAGLPYGNCAQQSTLIAAAGGFQAPTKADASSGDTNSCRDDQSTLNGGFQIQKSMEIESTGEFERQLPYNCAEESTKPKKKKKTTNLGSAYDEGWQLESTHNELEICYLHHAKFLILSSCK</sequence>
<proteinExistence type="predicted"/>
<dbReference type="EMBL" id="JBBPBN010000090">
    <property type="protein sequence ID" value="KAK8981234.1"/>
    <property type="molecule type" value="Genomic_DNA"/>
</dbReference>
<evidence type="ECO:0000313" key="2">
    <source>
        <dbReference type="EMBL" id="KAK8981234.1"/>
    </source>
</evidence>
<dbReference type="PANTHER" id="PTHR46774">
    <property type="entry name" value="CHROMATIN MODIFICATION-RELATED PROTEIN EAF1 A-RELATED"/>
    <property type="match status" value="1"/>
</dbReference>
<reference evidence="2 3" key="1">
    <citation type="journal article" date="2024" name="G3 (Bethesda)">
        <title>Genome assembly of Hibiscus sabdariffa L. provides insights into metabolisms of medicinal natural products.</title>
        <authorList>
            <person name="Kim T."/>
        </authorList>
    </citation>
    <scope>NUCLEOTIDE SEQUENCE [LARGE SCALE GENOMIC DNA]</scope>
    <source>
        <strain evidence="2">TK-2024</strain>
        <tissue evidence="2">Old leaves</tissue>
    </source>
</reference>
<dbReference type="PANTHER" id="PTHR46774:SF3">
    <property type="entry name" value="CHROMATIN MODIFICATION-RELATED PROTEIN EAF1 A-RELATED"/>
    <property type="match status" value="1"/>
</dbReference>
<organism evidence="2 3">
    <name type="scientific">Hibiscus sabdariffa</name>
    <name type="common">roselle</name>
    <dbReference type="NCBI Taxonomy" id="183260"/>
    <lineage>
        <taxon>Eukaryota</taxon>
        <taxon>Viridiplantae</taxon>
        <taxon>Streptophyta</taxon>
        <taxon>Embryophyta</taxon>
        <taxon>Tracheophyta</taxon>
        <taxon>Spermatophyta</taxon>
        <taxon>Magnoliopsida</taxon>
        <taxon>eudicotyledons</taxon>
        <taxon>Gunneridae</taxon>
        <taxon>Pentapetalae</taxon>
        <taxon>rosids</taxon>
        <taxon>malvids</taxon>
        <taxon>Malvales</taxon>
        <taxon>Malvaceae</taxon>
        <taxon>Malvoideae</taxon>
        <taxon>Hibiscus</taxon>
    </lineage>
</organism>
<feature type="region of interest" description="Disordered" evidence="1">
    <location>
        <begin position="39"/>
        <end position="67"/>
    </location>
</feature>
<feature type="compositionally biased region" description="Polar residues" evidence="1">
    <location>
        <begin position="93"/>
        <end position="105"/>
    </location>
</feature>
<gene>
    <name evidence="2" type="ORF">V6N11_059911</name>
</gene>
<evidence type="ECO:0000313" key="3">
    <source>
        <dbReference type="Proteomes" id="UP001396334"/>
    </source>
</evidence>
<comment type="caution">
    <text evidence="2">The sequence shown here is derived from an EMBL/GenBank/DDBJ whole genome shotgun (WGS) entry which is preliminary data.</text>
</comment>
<evidence type="ECO:0000256" key="1">
    <source>
        <dbReference type="SAM" id="MobiDB-lite"/>
    </source>
</evidence>
<feature type="region of interest" description="Disordered" evidence="1">
    <location>
        <begin position="81"/>
        <end position="105"/>
    </location>
</feature>
<feature type="region of interest" description="Disordered" evidence="1">
    <location>
        <begin position="1"/>
        <end position="27"/>
    </location>
</feature>
<dbReference type="Proteomes" id="UP001396334">
    <property type="component" value="Unassembled WGS sequence"/>
</dbReference>
<feature type="compositionally biased region" description="Polar residues" evidence="1">
    <location>
        <begin position="129"/>
        <end position="143"/>
    </location>
</feature>
<dbReference type="InterPro" id="IPR044798">
    <property type="entry name" value="EAF1A/B"/>
</dbReference>
<feature type="region of interest" description="Disordered" evidence="1">
    <location>
        <begin position="120"/>
        <end position="143"/>
    </location>
</feature>
<name>A0ABR2NYG0_9ROSI</name>
<accession>A0ABR2NYG0</accession>
<feature type="compositionally biased region" description="Polar residues" evidence="1">
    <location>
        <begin position="8"/>
        <end position="24"/>
    </location>
</feature>
<keyword evidence="3" id="KW-1185">Reference proteome</keyword>